<keyword evidence="4" id="KW-1185">Reference proteome</keyword>
<name>A0A8H5LWB4_9AGAR</name>
<protein>
    <recommendedName>
        <fullName evidence="2">Mug135-like C-terminal domain-containing protein</fullName>
    </recommendedName>
</protein>
<evidence type="ECO:0000259" key="2">
    <source>
        <dbReference type="Pfam" id="PF08593"/>
    </source>
</evidence>
<comment type="similarity">
    <text evidence="1">Belongs to the UPF0612 family.</text>
</comment>
<dbReference type="Proteomes" id="UP000518752">
    <property type="component" value="Unassembled WGS sequence"/>
</dbReference>
<comment type="caution">
    <text evidence="3">The sequence shown here is derived from an EMBL/GenBank/DDBJ whole genome shotgun (WGS) entry which is preliminary data.</text>
</comment>
<dbReference type="InterPro" id="IPR013902">
    <property type="entry name" value="Mug135-like_C"/>
</dbReference>
<dbReference type="OrthoDB" id="3230244at2759"/>
<dbReference type="EMBL" id="JAACJN010000111">
    <property type="protein sequence ID" value="KAF5372395.1"/>
    <property type="molecule type" value="Genomic_DNA"/>
</dbReference>
<organism evidence="3 4">
    <name type="scientific">Collybiopsis confluens</name>
    <dbReference type="NCBI Taxonomy" id="2823264"/>
    <lineage>
        <taxon>Eukaryota</taxon>
        <taxon>Fungi</taxon>
        <taxon>Dikarya</taxon>
        <taxon>Basidiomycota</taxon>
        <taxon>Agaricomycotina</taxon>
        <taxon>Agaricomycetes</taxon>
        <taxon>Agaricomycetidae</taxon>
        <taxon>Agaricales</taxon>
        <taxon>Marasmiineae</taxon>
        <taxon>Omphalotaceae</taxon>
        <taxon>Collybiopsis</taxon>
    </lineage>
</organism>
<accession>A0A8H5LWB4</accession>
<gene>
    <name evidence="3" type="ORF">D9757_011619</name>
</gene>
<sequence>MAALQLAPVLLPAIPPGITNPGQPGNPPSASDVLHAHAYLNSLWEERRRGAGKVSDIDFARGVCYKAEIDSSYSLSLVAPAPLGPAAGPAPAIPAAVGGPQVVGLLVALQDSVKTLNESVTQLNNRIGLLDTKVTTLDTKVTTLDTKVTTYQAEARRENAALRNYQNGSGQTVPYEIILFVDGTDPTQAQPARGGGRDGREALPAITNAAALLHLTSDEVRKYLRGYGVPSNQVPNTVQRRRQRLAQLIGCNVLVDA</sequence>
<reference evidence="3 4" key="1">
    <citation type="journal article" date="2020" name="ISME J.">
        <title>Uncovering the hidden diversity of litter-decomposition mechanisms in mushroom-forming fungi.</title>
        <authorList>
            <person name="Floudas D."/>
            <person name="Bentzer J."/>
            <person name="Ahren D."/>
            <person name="Johansson T."/>
            <person name="Persson P."/>
            <person name="Tunlid A."/>
        </authorList>
    </citation>
    <scope>NUCLEOTIDE SEQUENCE [LARGE SCALE GENOMIC DNA]</scope>
    <source>
        <strain evidence="3 4">CBS 406.79</strain>
    </source>
</reference>
<evidence type="ECO:0000256" key="1">
    <source>
        <dbReference type="ARBA" id="ARBA00005788"/>
    </source>
</evidence>
<dbReference type="Pfam" id="PF08593">
    <property type="entry name" value="Mug135_C"/>
    <property type="match status" value="1"/>
</dbReference>
<proteinExistence type="inferred from homology"/>
<feature type="domain" description="Mug135-like C-terminal" evidence="2">
    <location>
        <begin position="163"/>
        <end position="252"/>
    </location>
</feature>
<dbReference type="Gene3D" id="1.20.5.170">
    <property type="match status" value="1"/>
</dbReference>
<evidence type="ECO:0000313" key="4">
    <source>
        <dbReference type="Proteomes" id="UP000518752"/>
    </source>
</evidence>
<evidence type="ECO:0000313" key="3">
    <source>
        <dbReference type="EMBL" id="KAF5372395.1"/>
    </source>
</evidence>
<dbReference type="AlphaFoldDB" id="A0A8H5LWB4"/>